<dbReference type="Proteomes" id="UP000887013">
    <property type="component" value="Unassembled WGS sequence"/>
</dbReference>
<evidence type="ECO:0000313" key="2">
    <source>
        <dbReference type="EMBL" id="GFT64235.1"/>
    </source>
</evidence>
<keyword evidence="3" id="KW-1185">Reference proteome</keyword>
<evidence type="ECO:0000313" key="3">
    <source>
        <dbReference type="Proteomes" id="UP000887013"/>
    </source>
</evidence>
<name>A0A8X6PCW4_NEPPI</name>
<reference evidence="2" key="1">
    <citation type="submission" date="2020-08" db="EMBL/GenBank/DDBJ databases">
        <title>Multicomponent nature underlies the extraordinary mechanical properties of spider dragline silk.</title>
        <authorList>
            <person name="Kono N."/>
            <person name="Nakamura H."/>
            <person name="Mori M."/>
            <person name="Yoshida Y."/>
            <person name="Ohtoshi R."/>
            <person name="Malay A.D."/>
            <person name="Moran D.A.P."/>
            <person name="Tomita M."/>
            <person name="Numata K."/>
            <person name="Arakawa K."/>
        </authorList>
    </citation>
    <scope>NUCLEOTIDE SEQUENCE</scope>
</reference>
<sequence length="104" mass="11837">MFSPTSPAGACSKRIAREKPPGVARGNQTLMKSREPVAIDIRKCPVEWLYTRLHHCNTIIERKKFRTVMSASQKGGWSSPFCVRSVRRTSRFSVPLQDGNRNFE</sequence>
<comment type="caution">
    <text evidence="2">The sequence shown here is derived from an EMBL/GenBank/DDBJ whole genome shotgun (WGS) entry which is preliminary data.</text>
</comment>
<dbReference type="AlphaFoldDB" id="A0A8X6PCW4"/>
<feature type="region of interest" description="Disordered" evidence="1">
    <location>
        <begin position="1"/>
        <end position="29"/>
    </location>
</feature>
<accession>A0A8X6PCW4</accession>
<dbReference type="EMBL" id="BMAW01068409">
    <property type="protein sequence ID" value="GFT64235.1"/>
    <property type="molecule type" value="Genomic_DNA"/>
</dbReference>
<gene>
    <name evidence="2" type="ORF">NPIL_435701</name>
</gene>
<evidence type="ECO:0000256" key="1">
    <source>
        <dbReference type="SAM" id="MobiDB-lite"/>
    </source>
</evidence>
<protein>
    <submittedName>
        <fullName evidence="2">Uncharacterized protein</fullName>
    </submittedName>
</protein>
<organism evidence="2 3">
    <name type="scientific">Nephila pilipes</name>
    <name type="common">Giant wood spider</name>
    <name type="synonym">Nephila maculata</name>
    <dbReference type="NCBI Taxonomy" id="299642"/>
    <lineage>
        <taxon>Eukaryota</taxon>
        <taxon>Metazoa</taxon>
        <taxon>Ecdysozoa</taxon>
        <taxon>Arthropoda</taxon>
        <taxon>Chelicerata</taxon>
        <taxon>Arachnida</taxon>
        <taxon>Araneae</taxon>
        <taxon>Araneomorphae</taxon>
        <taxon>Entelegynae</taxon>
        <taxon>Araneoidea</taxon>
        <taxon>Nephilidae</taxon>
        <taxon>Nephila</taxon>
    </lineage>
</organism>
<proteinExistence type="predicted"/>